<gene>
    <name evidence="2" type="ORF">UFOVP294_30</name>
    <name evidence="3" type="ORF">UFOVP566_55</name>
</gene>
<keyword evidence="3" id="KW-0347">Helicase</keyword>
<name>A0A6J5N440_9CAUD</name>
<dbReference type="EMBL" id="LR796538">
    <property type="protein sequence ID" value="CAB4150589.1"/>
    <property type="molecule type" value="Genomic_DNA"/>
</dbReference>
<dbReference type="PANTHER" id="PTHR12873">
    <property type="entry name" value="T7-LIKE MITOCHONDRIAL DNA HELICASE"/>
    <property type="match status" value="1"/>
</dbReference>
<reference evidence="3" key="1">
    <citation type="submission" date="2020-04" db="EMBL/GenBank/DDBJ databases">
        <authorList>
            <person name="Chiriac C."/>
            <person name="Salcher M."/>
            <person name="Ghai R."/>
            <person name="Kavagutti S V."/>
        </authorList>
    </citation>
    <scope>NUCLEOTIDE SEQUENCE</scope>
</reference>
<feature type="domain" description="SF4 helicase" evidence="1">
    <location>
        <begin position="40"/>
        <end position="313"/>
    </location>
</feature>
<evidence type="ECO:0000259" key="1">
    <source>
        <dbReference type="PROSITE" id="PS51199"/>
    </source>
</evidence>
<dbReference type="InterPro" id="IPR027417">
    <property type="entry name" value="P-loop_NTPase"/>
</dbReference>
<keyword evidence="3" id="KW-0067">ATP-binding</keyword>
<sequence>MANYLDDSIDFTQYLKETDNQTNVKSAALYIPAIKKQMRDSSKERKVWMPWEKVNDSFYFRPGEVTVWAGMNGHGKSQVTAQIAMHLLKQREKVCIASFEMKPAQTIRLMSRMYIGTNPFTPEYQNDEGYEVLDLLLDKFAVWSKNLWIYDQTGTTNVETVIGMTRYCAKELKVNHIFIDSLMKVVGSEEDMTGQKMLVAELFSIAKDHNVHIHLIHHVRKPANENVVPDKYDLKGSGSISDQVDNVFTVFRNKAKEDDVRNNGKFGTKAAEFDSILKCCKQRHYEGSGDGEPTIALWLHRDSGQFIGQALDPVFIYE</sequence>
<dbReference type="Pfam" id="PF03796">
    <property type="entry name" value="DnaB_C"/>
    <property type="match status" value="1"/>
</dbReference>
<dbReference type="EMBL" id="LR796311">
    <property type="protein sequence ID" value="CAB4136210.1"/>
    <property type="molecule type" value="Genomic_DNA"/>
</dbReference>
<proteinExistence type="predicted"/>
<dbReference type="GO" id="GO:0043139">
    <property type="term" value="F:5'-3' DNA helicase activity"/>
    <property type="evidence" value="ECO:0007669"/>
    <property type="project" value="InterPro"/>
</dbReference>
<protein>
    <submittedName>
        <fullName evidence="3">DNA helicase, DnaB-like, C-terminal</fullName>
    </submittedName>
</protein>
<keyword evidence="3" id="KW-0547">Nucleotide-binding</keyword>
<dbReference type="GO" id="GO:0005524">
    <property type="term" value="F:ATP binding"/>
    <property type="evidence" value="ECO:0007669"/>
    <property type="project" value="InterPro"/>
</dbReference>
<dbReference type="PROSITE" id="PS51199">
    <property type="entry name" value="SF4_HELICASE"/>
    <property type="match status" value="1"/>
</dbReference>
<dbReference type="GO" id="GO:0003697">
    <property type="term" value="F:single-stranded DNA binding"/>
    <property type="evidence" value="ECO:0007669"/>
    <property type="project" value="InterPro"/>
</dbReference>
<dbReference type="PANTHER" id="PTHR12873:SF0">
    <property type="entry name" value="TWINKLE MTDNA HELICASE"/>
    <property type="match status" value="1"/>
</dbReference>
<dbReference type="GO" id="GO:0006260">
    <property type="term" value="P:DNA replication"/>
    <property type="evidence" value="ECO:0007669"/>
    <property type="project" value="InterPro"/>
</dbReference>
<dbReference type="InterPro" id="IPR007694">
    <property type="entry name" value="DNA_helicase_DnaB-like_C"/>
</dbReference>
<dbReference type="InterPro" id="IPR027032">
    <property type="entry name" value="Twinkle-like"/>
</dbReference>
<keyword evidence="3" id="KW-0378">Hydrolase</keyword>
<dbReference type="SUPFAM" id="SSF52540">
    <property type="entry name" value="P-loop containing nucleoside triphosphate hydrolases"/>
    <property type="match status" value="1"/>
</dbReference>
<organism evidence="3">
    <name type="scientific">uncultured Caudovirales phage</name>
    <dbReference type="NCBI Taxonomy" id="2100421"/>
    <lineage>
        <taxon>Viruses</taxon>
        <taxon>Duplodnaviria</taxon>
        <taxon>Heunggongvirae</taxon>
        <taxon>Uroviricota</taxon>
        <taxon>Caudoviricetes</taxon>
        <taxon>Peduoviridae</taxon>
        <taxon>Maltschvirus</taxon>
        <taxon>Maltschvirus maltsch</taxon>
    </lineage>
</organism>
<accession>A0A6J5N440</accession>
<dbReference type="Gene3D" id="3.40.50.300">
    <property type="entry name" value="P-loop containing nucleotide triphosphate hydrolases"/>
    <property type="match status" value="1"/>
</dbReference>
<evidence type="ECO:0000313" key="3">
    <source>
        <dbReference type="EMBL" id="CAB4150589.1"/>
    </source>
</evidence>
<evidence type="ECO:0000313" key="2">
    <source>
        <dbReference type="EMBL" id="CAB4136210.1"/>
    </source>
</evidence>